<evidence type="ECO:0000313" key="2">
    <source>
        <dbReference type="EMBL" id="GAA5027505.1"/>
    </source>
</evidence>
<keyword evidence="3" id="KW-1185">Reference proteome</keyword>
<dbReference type="InterPro" id="IPR010093">
    <property type="entry name" value="SinI_DNA-bd"/>
</dbReference>
<reference evidence="3" key="1">
    <citation type="journal article" date="2019" name="Int. J. Syst. Evol. Microbiol.">
        <title>The Global Catalogue of Microorganisms (GCM) 10K type strain sequencing project: providing services to taxonomists for standard genome sequencing and annotation.</title>
        <authorList>
            <consortium name="The Broad Institute Genomics Platform"/>
            <consortium name="The Broad Institute Genome Sequencing Center for Infectious Disease"/>
            <person name="Wu L."/>
            <person name="Ma J."/>
        </authorList>
    </citation>
    <scope>NUCLEOTIDE SEQUENCE [LARGE SCALE GENOMIC DNA]</scope>
    <source>
        <strain evidence="3">JCM 17687</strain>
    </source>
</reference>
<dbReference type="RefSeq" id="WP_345507539.1">
    <property type="nucleotide sequence ID" value="NZ_BAABIW010000014.1"/>
</dbReference>
<organism evidence="2 3">
    <name type="scientific">Terrabacter aeriphilus</name>
    <dbReference type="NCBI Taxonomy" id="515662"/>
    <lineage>
        <taxon>Bacteria</taxon>
        <taxon>Bacillati</taxon>
        <taxon>Actinomycetota</taxon>
        <taxon>Actinomycetes</taxon>
        <taxon>Micrococcales</taxon>
        <taxon>Intrasporangiaceae</taxon>
        <taxon>Terrabacter</taxon>
    </lineage>
</organism>
<evidence type="ECO:0000313" key="3">
    <source>
        <dbReference type="Proteomes" id="UP001500427"/>
    </source>
</evidence>
<accession>A0ABP9JC69</accession>
<sequence length="75" mass="8403">MAQRFLQLTEVSEILNISSAQAYALVRSGELPAIKIGGRGQWRVETVELENYIQRMYAETKSFVEAHPFGTAGDE</sequence>
<evidence type="ECO:0000259" key="1">
    <source>
        <dbReference type="Pfam" id="PF12728"/>
    </source>
</evidence>
<dbReference type="NCBIfam" id="TIGR01764">
    <property type="entry name" value="excise"/>
    <property type="match status" value="1"/>
</dbReference>
<comment type="caution">
    <text evidence="2">The sequence shown here is derived from an EMBL/GenBank/DDBJ whole genome shotgun (WGS) entry which is preliminary data.</text>
</comment>
<dbReference type="Pfam" id="PF12728">
    <property type="entry name" value="HTH_17"/>
    <property type="match status" value="1"/>
</dbReference>
<dbReference type="Proteomes" id="UP001500427">
    <property type="component" value="Unassembled WGS sequence"/>
</dbReference>
<dbReference type="InterPro" id="IPR041657">
    <property type="entry name" value="HTH_17"/>
</dbReference>
<proteinExistence type="predicted"/>
<gene>
    <name evidence="2" type="ORF">GCM10023258_22310</name>
</gene>
<protein>
    <submittedName>
        <fullName evidence="2">Helix-turn-helix domain-containing protein</fullName>
    </submittedName>
</protein>
<dbReference type="EMBL" id="BAABIW010000014">
    <property type="protein sequence ID" value="GAA5027505.1"/>
    <property type="molecule type" value="Genomic_DNA"/>
</dbReference>
<name>A0ABP9JC69_9MICO</name>
<feature type="domain" description="Helix-turn-helix" evidence="1">
    <location>
        <begin position="6"/>
        <end position="55"/>
    </location>
</feature>